<sequence length="41" mass="4774">KLQQIKGLKEKQTNGENLAVDQIEKIKRENELALELDNLRL</sequence>
<dbReference type="Proteomes" id="UP000663829">
    <property type="component" value="Unassembled WGS sequence"/>
</dbReference>
<evidence type="ECO:0000313" key="2">
    <source>
        <dbReference type="EMBL" id="CAF1613008.1"/>
    </source>
</evidence>
<dbReference type="EMBL" id="CAJNOQ010038581">
    <property type="protein sequence ID" value="CAF1613008.1"/>
    <property type="molecule type" value="Genomic_DNA"/>
</dbReference>
<evidence type="ECO:0000313" key="3">
    <source>
        <dbReference type="EMBL" id="CAF4397398.1"/>
    </source>
</evidence>
<evidence type="ECO:0000313" key="1">
    <source>
        <dbReference type="EMBL" id="CAF1592735.1"/>
    </source>
</evidence>
<dbReference type="Proteomes" id="UP000682733">
    <property type="component" value="Unassembled WGS sequence"/>
</dbReference>
<accession>A0A816BQV6</accession>
<dbReference type="AlphaFoldDB" id="A0A816BQV6"/>
<gene>
    <name evidence="2" type="ORF">GPM918_LOCUS43223</name>
    <name evidence="1" type="ORF">OVA965_LOCUS41645</name>
    <name evidence="4" type="ORF">SRO942_LOCUS44655</name>
    <name evidence="3" type="ORF">TMI583_LOCUS43339</name>
</gene>
<dbReference type="EMBL" id="CAJOBC010105417">
    <property type="protein sequence ID" value="CAF4497485.1"/>
    <property type="molecule type" value="Genomic_DNA"/>
</dbReference>
<dbReference type="Proteomes" id="UP000681722">
    <property type="component" value="Unassembled WGS sequence"/>
</dbReference>
<proteinExistence type="predicted"/>
<evidence type="ECO:0000313" key="5">
    <source>
        <dbReference type="Proteomes" id="UP000663829"/>
    </source>
</evidence>
<feature type="non-terminal residue" evidence="2">
    <location>
        <position position="1"/>
    </location>
</feature>
<dbReference type="EMBL" id="CAJOBA010072074">
    <property type="protein sequence ID" value="CAF4397398.1"/>
    <property type="molecule type" value="Genomic_DNA"/>
</dbReference>
<comment type="caution">
    <text evidence="2">The sequence shown here is derived from an EMBL/GenBank/DDBJ whole genome shotgun (WGS) entry which is preliminary data.</text>
</comment>
<dbReference type="OrthoDB" id="2194683at2759"/>
<name>A0A816BQV6_9BILA</name>
<keyword evidence="5" id="KW-1185">Reference proteome</keyword>
<dbReference type="Proteomes" id="UP000677228">
    <property type="component" value="Unassembled WGS sequence"/>
</dbReference>
<protein>
    <submittedName>
        <fullName evidence="2">Uncharacterized protein</fullName>
    </submittedName>
</protein>
<dbReference type="EMBL" id="CAJNOK010048611">
    <property type="protein sequence ID" value="CAF1592735.1"/>
    <property type="molecule type" value="Genomic_DNA"/>
</dbReference>
<reference evidence="2" key="1">
    <citation type="submission" date="2021-02" db="EMBL/GenBank/DDBJ databases">
        <authorList>
            <person name="Nowell W R."/>
        </authorList>
    </citation>
    <scope>NUCLEOTIDE SEQUENCE</scope>
</reference>
<evidence type="ECO:0000313" key="4">
    <source>
        <dbReference type="EMBL" id="CAF4497485.1"/>
    </source>
</evidence>
<organism evidence="2 5">
    <name type="scientific">Didymodactylos carnosus</name>
    <dbReference type="NCBI Taxonomy" id="1234261"/>
    <lineage>
        <taxon>Eukaryota</taxon>
        <taxon>Metazoa</taxon>
        <taxon>Spiralia</taxon>
        <taxon>Gnathifera</taxon>
        <taxon>Rotifera</taxon>
        <taxon>Eurotatoria</taxon>
        <taxon>Bdelloidea</taxon>
        <taxon>Philodinida</taxon>
        <taxon>Philodinidae</taxon>
        <taxon>Didymodactylos</taxon>
    </lineage>
</organism>